<sequence length="178" mass="19849">MSDSPSVFSRLVAKLVDYQHVLIIILSVFLISTSGWILMGRGLRNGASIWDYLHVYLGLITAALSFSMLVICCIKGRWRQMFPWLLADFSQLNKDLFGLAKGKIPLAGGRGLYSCIEGLGILLLVGVGFTGVIWFCLQGSSDALMWRGYHILLVKGFIGFFLIHVFCACLHLLDFIRN</sequence>
<evidence type="ECO:0000256" key="4">
    <source>
        <dbReference type="ARBA" id="ARBA00022989"/>
    </source>
</evidence>
<protein>
    <submittedName>
        <fullName evidence="8">Prokaryotic cytochrome b561</fullName>
    </submittedName>
</protein>
<dbReference type="GO" id="GO:0022904">
    <property type="term" value="P:respiratory electron transport chain"/>
    <property type="evidence" value="ECO:0007669"/>
    <property type="project" value="InterPro"/>
</dbReference>
<keyword evidence="5 6" id="KW-0472">Membrane</keyword>
<keyword evidence="4 6" id="KW-1133">Transmembrane helix</keyword>
<keyword evidence="9" id="KW-1185">Reference proteome</keyword>
<dbReference type="Proteomes" id="UP000189545">
    <property type="component" value="Chromosome"/>
</dbReference>
<dbReference type="GO" id="GO:0009055">
    <property type="term" value="F:electron transfer activity"/>
    <property type="evidence" value="ECO:0007669"/>
    <property type="project" value="InterPro"/>
</dbReference>
<feature type="transmembrane region" description="Helical" evidence="6">
    <location>
        <begin position="149"/>
        <end position="173"/>
    </location>
</feature>
<gene>
    <name evidence="8" type="ORF">Sps_02781</name>
</gene>
<dbReference type="KEGG" id="spsw:Sps_02781"/>
<reference evidence="8 9" key="1">
    <citation type="submission" date="2016-03" db="EMBL/GenBank/DDBJ databases">
        <title>Complete genome sequence of Shewanella psychrophila WP2, a deep sea bacterium isolated from west Pacific sediment.</title>
        <authorList>
            <person name="Xu G."/>
            <person name="Jian H."/>
        </authorList>
    </citation>
    <scope>NUCLEOTIDE SEQUENCE [LARGE SCALE GENOMIC DNA]</scope>
    <source>
        <strain evidence="8 9">WP2</strain>
    </source>
</reference>
<feature type="transmembrane region" description="Helical" evidence="6">
    <location>
        <begin position="111"/>
        <end position="137"/>
    </location>
</feature>
<keyword evidence="2" id="KW-1003">Cell membrane</keyword>
<feature type="transmembrane region" description="Helical" evidence="6">
    <location>
        <begin position="21"/>
        <end position="40"/>
    </location>
</feature>
<organism evidence="8 9">
    <name type="scientific">Shewanella psychrophila</name>
    <dbReference type="NCBI Taxonomy" id="225848"/>
    <lineage>
        <taxon>Bacteria</taxon>
        <taxon>Pseudomonadati</taxon>
        <taxon>Pseudomonadota</taxon>
        <taxon>Gammaproteobacteria</taxon>
        <taxon>Alteromonadales</taxon>
        <taxon>Shewanellaceae</taxon>
        <taxon>Shewanella</taxon>
    </lineage>
</organism>
<evidence type="ECO:0000259" key="7">
    <source>
        <dbReference type="Pfam" id="PF01292"/>
    </source>
</evidence>
<evidence type="ECO:0000313" key="8">
    <source>
        <dbReference type="EMBL" id="AQS37933.1"/>
    </source>
</evidence>
<feature type="domain" description="Cytochrome b561 bacterial/Ni-hydrogenase" evidence="7">
    <location>
        <begin position="20"/>
        <end position="171"/>
    </location>
</feature>
<dbReference type="InterPro" id="IPR011577">
    <property type="entry name" value="Cyt_b561_bac/Ni-Hgenase"/>
</dbReference>
<dbReference type="AlphaFoldDB" id="A0A1S6HQY6"/>
<dbReference type="EMBL" id="CP014782">
    <property type="protein sequence ID" value="AQS37933.1"/>
    <property type="molecule type" value="Genomic_DNA"/>
</dbReference>
<evidence type="ECO:0000256" key="5">
    <source>
        <dbReference type="ARBA" id="ARBA00023136"/>
    </source>
</evidence>
<feature type="transmembrane region" description="Helical" evidence="6">
    <location>
        <begin position="52"/>
        <end position="74"/>
    </location>
</feature>
<dbReference type="SUPFAM" id="SSF81342">
    <property type="entry name" value="Transmembrane di-heme cytochromes"/>
    <property type="match status" value="1"/>
</dbReference>
<dbReference type="RefSeq" id="WP_077753042.1">
    <property type="nucleotide sequence ID" value="NZ_CP014782.1"/>
</dbReference>
<dbReference type="GO" id="GO:0005886">
    <property type="term" value="C:plasma membrane"/>
    <property type="evidence" value="ECO:0007669"/>
    <property type="project" value="UniProtKB-SubCell"/>
</dbReference>
<evidence type="ECO:0000256" key="3">
    <source>
        <dbReference type="ARBA" id="ARBA00022692"/>
    </source>
</evidence>
<evidence type="ECO:0000256" key="2">
    <source>
        <dbReference type="ARBA" id="ARBA00022475"/>
    </source>
</evidence>
<evidence type="ECO:0000256" key="1">
    <source>
        <dbReference type="ARBA" id="ARBA00004651"/>
    </source>
</evidence>
<name>A0A1S6HQY6_9GAMM</name>
<keyword evidence="3 6" id="KW-0812">Transmembrane</keyword>
<comment type="subcellular location">
    <subcellularLocation>
        <location evidence="1">Cell membrane</location>
        <topology evidence="1">Multi-pass membrane protein</topology>
    </subcellularLocation>
</comment>
<evidence type="ECO:0000256" key="6">
    <source>
        <dbReference type="SAM" id="Phobius"/>
    </source>
</evidence>
<accession>A0A1S6HQY6</accession>
<dbReference type="STRING" id="225848.Sps_02781"/>
<dbReference type="Pfam" id="PF01292">
    <property type="entry name" value="Ni_hydr_CYTB"/>
    <property type="match status" value="1"/>
</dbReference>
<dbReference type="OrthoDB" id="6265126at2"/>
<dbReference type="InterPro" id="IPR016174">
    <property type="entry name" value="Di-haem_cyt_TM"/>
</dbReference>
<evidence type="ECO:0000313" key="9">
    <source>
        <dbReference type="Proteomes" id="UP000189545"/>
    </source>
</evidence>
<proteinExistence type="predicted"/>